<feature type="compositionally biased region" description="Basic and acidic residues" evidence="2">
    <location>
        <begin position="1"/>
        <end position="10"/>
    </location>
</feature>
<keyword evidence="4" id="KW-1185">Reference proteome</keyword>
<feature type="compositionally biased region" description="Polar residues" evidence="2">
    <location>
        <begin position="83"/>
        <end position="92"/>
    </location>
</feature>
<dbReference type="Pfam" id="PF06625">
    <property type="entry name" value="DUF1151"/>
    <property type="match status" value="1"/>
</dbReference>
<dbReference type="VEuPathDB" id="VectorBase:AMIN002041"/>
<proteinExistence type="predicted"/>
<accession>A0A182VVE6</accession>
<dbReference type="STRING" id="112268.A0A182VVE6"/>
<feature type="region of interest" description="Disordered" evidence="2">
    <location>
        <begin position="60"/>
        <end position="98"/>
    </location>
</feature>
<dbReference type="Proteomes" id="UP000075920">
    <property type="component" value="Unassembled WGS sequence"/>
</dbReference>
<sequence>MHRVGSRDAAVEGASPRSESWNHATKLPDSTTTDPRSAHLKGTGRVVRKKQLYETNLDDRIVPTGNSTHASQIHQQRRASSVDPLSTANSSGPGAGMMRPISSSQSVMTDAQGLIVPKKLVNPVLESIDRQNLHREMMFNQKIGKNVLNQKSELQRALEKQKERQVLAAQNLVKPTEQSIANELGRVIMQRAQRLEQQKGGSGTGGTDPTAGSINPEYLNARAKLRATVDTK</sequence>
<evidence type="ECO:0000256" key="1">
    <source>
        <dbReference type="ARBA" id="ARBA00023054"/>
    </source>
</evidence>
<keyword evidence="1" id="KW-0175">Coiled coil</keyword>
<feature type="compositionally biased region" description="Polar residues" evidence="2">
    <location>
        <begin position="64"/>
        <end position="74"/>
    </location>
</feature>
<dbReference type="PANTHER" id="PTHR16768">
    <property type="entry name" value="DOWN REGULATED IN RENAL CARCINOMA 1/TU3A"/>
    <property type="match status" value="1"/>
</dbReference>
<name>A0A182VVE6_9DIPT</name>
<dbReference type="AlphaFoldDB" id="A0A182VVE6"/>
<evidence type="ECO:0000313" key="3">
    <source>
        <dbReference type="EnsemblMetazoa" id="AMIN002041-PA"/>
    </source>
</evidence>
<evidence type="ECO:0000313" key="4">
    <source>
        <dbReference type="Proteomes" id="UP000075920"/>
    </source>
</evidence>
<organism evidence="3 4">
    <name type="scientific">Anopheles minimus</name>
    <dbReference type="NCBI Taxonomy" id="112268"/>
    <lineage>
        <taxon>Eukaryota</taxon>
        <taxon>Metazoa</taxon>
        <taxon>Ecdysozoa</taxon>
        <taxon>Arthropoda</taxon>
        <taxon>Hexapoda</taxon>
        <taxon>Insecta</taxon>
        <taxon>Pterygota</taxon>
        <taxon>Neoptera</taxon>
        <taxon>Endopterygota</taxon>
        <taxon>Diptera</taxon>
        <taxon>Nematocera</taxon>
        <taxon>Culicoidea</taxon>
        <taxon>Culicidae</taxon>
        <taxon>Anophelinae</taxon>
        <taxon>Anopheles</taxon>
    </lineage>
</organism>
<feature type="region of interest" description="Disordered" evidence="2">
    <location>
        <begin position="1"/>
        <end position="45"/>
    </location>
</feature>
<dbReference type="EnsemblMetazoa" id="AMIN002041-RA">
    <property type="protein sequence ID" value="AMIN002041-PA"/>
    <property type="gene ID" value="AMIN002041"/>
</dbReference>
<feature type="region of interest" description="Disordered" evidence="2">
    <location>
        <begin position="193"/>
        <end position="219"/>
    </location>
</feature>
<evidence type="ECO:0000256" key="2">
    <source>
        <dbReference type="SAM" id="MobiDB-lite"/>
    </source>
</evidence>
<protein>
    <submittedName>
        <fullName evidence="3">Uncharacterized protein</fullName>
    </submittedName>
</protein>
<feature type="compositionally biased region" description="Polar residues" evidence="2">
    <location>
        <begin position="17"/>
        <end position="35"/>
    </location>
</feature>
<dbReference type="InterPro" id="IPR009533">
    <property type="entry name" value="FAM107"/>
</dbReference>
<reference evidence="3" key="2">
    <citation type="submission" date="2020-05" db="UniProtKB">
        <authorList>
            <consortium name="EnsemblMetazoa"/>
        </authorList>
    </citation>
    <scope>IDENTIFICATION</scope>
    <source>
        <strain evidence="3">MINIMUS1</strain>
    </source>
</reference>
<dbReference type="PANTHER" id="PTHR16768:SF5">
    <property type="entry name" value="FI14214P"/>
    <property type="match status" value="1"/>
</dbReference>
<reference evidence="4" key="1">
    <citation type="submission" date="2013-03" db="EMBL/GenBank/DDBJ databases">
        <title>The Genome Sequence of Anopheles minimus MINIMUS1.</title>
        <authorList>
            <consortium name="The Broad Institute Genomics Platform"/>
            <person name="Neafsey D.E."/>
            <person name="Walton C."/>
            <person name="Walker B."/>
            <person name="Young S.K."/>
            <person name="Zeng Q."/>
            <person name="Gargeya S."/>
            <person name="Fitzgerald M."/>
            <person name="Haas B."/>
            <person name="Abouelleil A."/>
            <person name="Allen A.W."/>
            <person name="Alvarado L."/>
            <person name="Arachchi H.M."/>
            <person name="Berlin A.M."/>
            <person name="Chapman S.B."/>
            <person name="Gainer-Dewar J."/>
            <person name="Goldberg J."/>
            <person name="Griggs A."/>
            <person name="Gujja S."/>
            <person name="Hansen M."/>
            <person name="Howarth C."/>
            <person name="Imamovic A."/>
            <person name="Ireland A."/>
            <person name="Larimer J."/>
            <person name="McCowan C."/>
            <person name="Murphy C."/>
            <person name="Pearson M."/>
            <person name="Poon T.W."/>
            <person name="Priest M."/>
            <person name="Roberts A."/>
            <person name="Saif S."/>
            <person name="Shea T."/>
            <person name="Sisk P."/>
            <person name="Sykes S."/>
            <person name="Wortman J."/>
            <person name="Nusbaum C."/>
            <person name="Birren B."/>
        </authorList>
    </citation>
    <scope>NUCLEOTIDE SEQUENCE [LARGE SCALE GENOMIC DNA]</scope>
    <source>
        <strain evidence="4">MINIMUS1</strain>
    </source>
</reference>